<name>A0AAE1CQG0_9GAST</name>
<accession>A0AAE1CQG0</accession>
<dbReference type="Proteomes" id="UP001283361">
    <property type="component" value="Unassembled WGS sequence"/>
</dbReference>
<sequence length="107" mass="12084">MRPQRPGRVVLRNDTAFPRWSGSGDRSCVNILSEAATRLRFRLNRQERRGFSPAPNRTKTNSRACLALLVQLECLVLTIKRFCCGPPLIEPTVQAQGQSQSKIFLVM</sequence>
<keyword evidence="2" id="KW-1185">Reference proteome</keyword>
<organism evidence="1 2">
    <name type="scientific">Elysia crispata</name>
    <name type="common">lettuce slug</name>
    <dbReference type="NCBI Taxonomy" id="231223"/>
    <lineage>
        <taxon>Eukaryota</taxon>
        <taxon>Metazoa</taxon>
        <taxon>Spiralia</taxon>
        <taxon>Lophotrochozoa</taxon>
        <taxon>Mollusca</taxon>
        <taxon>Gastropoda</taxon>
        <taxon>Heterobranchia</taxon>
        <taxon>Euthyneura</taxon>
        <taxon>Panpulmonata</taxon>
        <taxon>Sacoglossa</taxon>
        <taxon>Placobranchoidea</taxon>
        <taxon>Plakobranchidae</taxon>
        <taxon>Elysia</taxon>
    </lineage>
</organism>
<protein>
    <submittedName>
        <fullName evidence="1">Uncharacterized protein</fullName>
    </submittedName>
</protein>
<reference evidence="1" key="1">
    <citation type="journal article" date="2023" name="G3 (Bethesda)">
        <title>A reference genome for the long-term kleptoplast-retaining sea slug Elysia crispata morphotype clarki.</title>
        <authorList>
            <person name="Eastman K.E."/>
            <person name="Pendleton A.L."/>
            <person name="Shaikh M.A."/>
            <person name="Suttiyut T."/>
            <person name="Ogas R."/>
            <person name="Tomko P."/>
            <person name="Gavelis G."/>
            <person name="Widhalm J.R."/>
            <person name="Wisecaver J.H."/>
        </authorList>
    </citation>
    <scope>NUCLEOTIDE SEQUENCE</scope>
    <source>
        <strain evidence="1">ECLA1</strain>
    </source>
</reference>
<proteinExistence type="predicted"/>
<dbReference type="AlphaFoldDB" id="A0AAE1CQG0"/>
<comment type="caution">
    <text evidence="1">The sequence shown here is derived from an EMBL/GenBank/DDBJ whole genome shotgun (WGS) entry which is preliminary data.</text>
</comment>
<gene>
    <name evidence="1" type="ORF">RRG08_018356</name>
</gene>
<evidence type="ECO:0000313" key="2">
    <source>
        <dbReference type="Proteomes" id="UP001283361"/>
    </source>
</evidence>
<evidence type="ECO:0000313" key="1">
    <source>
        <dbReference type="EMBL" id="KAK3727372.1"/>
    </source>
</evidence>
<dbReference type="EMBL" id="JAWDGP010007244">
    <property type="protein sequence ID" value="KAK3727372.1"/>
    <property type="molecule type" value="Genomic_DNA"/>
</dbReference>